<keyword evidence="1 3" id="KW-0479">Metal-binding</keyword>
<sequence>MSERLSPQRQHIPQDACCGTHLEPPELFCDDDQMTLCGKCLQSQEHKHHIVYGIQEAAEKYRKLFQEILNTLRKKLEVAKSILVDEHERMIMVQRLSGLGRENMNKLKESEVRVSEQICSLERMTTELERKCGEPALALLQSARYSLERGESLLLQCLEPAHITDLSLCQIRGMSQMLKVFQQGGGEGDKVAISLTLIFALWSVEFLKLKAIPTFEVEIQNFPCKSI</sequence>
<dbReference type="InterPro" id="IPR000315">
    <property type="entry name" value="Znf_B-box"/>
</dbReference>
<dbReference type="SMART" id="SM00336">
    <property type="entry name" value="BBOX"/>
    <property type="match status" value="1"/>
</dbReference>
<dbReference type="SUPFAM" id="SSF57845">
    <property type="entry name" value="B-box zinc-binding domain"/>
    <property type="match status" value="1"/>
</dbReference>
<reference evidence="6" key="2">
    <citation type="journal article" date="2013" name="Nat. Commun.">
        <title>Genome of the Chinese tree shrew.</title>
        <authorList>
            <person name="Fan Y."/>
            <person name="Huang Z.Y."/>
            <person name="Cao C.C."/>
            <person name="Chen C.S."/>
            <person name="Chen Y.X."/>
            <person name="Fan D.D."/>
            <person name="He J."/>
            <person name="Hou H.L."/>
            <person name="Hu L."/>
            <person name="Hu X.T."/>
            <person name="Jiang X.T."/>
            <person name="Lai R."/>
            <person name="Lang Y.S."/>
            <person name="Liang B."/>
            <person name="Liao S.G."/>
            <person name="Mu D."/>
            <person name="Ma Y.Y."/>
            <person name="Niu Y.Y."/>
            <person name="Sun X.Q."/>
            <person name="Xia J.Q."/>
            <person name="Xiao J."/>
            <person name="Xiong Z.Q."/>
            <person name="Xu L."/>
            <person name="Yang L."/>
            <person name="Zhang Y."/>
            <person name="Zhao W."/>
            <person name="Zhao X.D."/>
            <person name="Zheng Y.T."/>
            <person name="Zhou J.M."/>
            <person name="Zhu Y.B."/>
            <person name="Zhang G.J."/>
            <person name="Wang J."/>
            <person name="Yao Y.G."/>
        </authorList>
    </citation>
    <scope>NUCLEOTIDE SEQUENCE [LARGE SCALE GENOMIC DNA]</scope>
</reference>
<dbReference type="Gene3D" id="3.30.160.60">
    <property type="entry name" value="Classic Zinc Finger"/>
    <property type="match status" value="1"/>
</dbReference>
<protein>
    <submittedName>
        <fullName evidence="5">Putative E3 ubiquitin-protein ligase TRIML2</fullName>
    </submittedName>
</protein>
<dbReference type="GO" id="GO:0008270">
    <property type="term" value="F:zinc ion binding"/>
    <property type="evidence" value="ECO:0007669"/>
    <property type="project" value="UniProtKB-KW"/>
</dbReference>
<accession>L9KR07</accession>
<dbReference type="eggNOG" id="KOG2177">
    <property type="taxonomic scope" value="Eukaryota"/>
</dbReference>
<dbReference type="Proteomes" id="UP000011518">
    <property type="component" value="Unassembled WGS sequence"/>
</dbReference>
<dbReference type="STRING" id="246437.L9KR07"/>
<evidence type="ECO:0000256" key="1">
    <source>
        <dbReference type="ARBA" id="ARBA00022771"/>
    </source>
</evidence>
<evidence type="ECO:0000256" key="3">
    <source>
        <dbReference type="PROSITE-ProRule" id="PRU00024"/>
    </source>
</evidence>
<name>L9KR07_TUPCH</name>
<dbReference type="EMBL" id="KB320699">
    <property type="protein sequence ID" value="ELW65211.1"/>
    <property type="molecule type" value="Genomic_DNA"/>
</dbReference>
<dbReference type="Pfam" id="PF00643">
    <property type="entry name" value="zf-B_box"/>
    <property type="match status" value="1"/>
</dbReference>
<gene>
    <name evidence="5" type="ORF">TREES_T100009771</name>
</gene>
<evidence type="ECO:0000256" key="2">
    <source>
        <dbReference type="ARBA" id="ARBA00022833"/>
    </source>
</evidence>
<feature type="domain" description="B box-type" evidence="4">
    <location>
        <begin position="13"/>
        <end position="54"/>
    </location>
</feature>
<reference evidence="6" key="1">
    <citation type="submission" date="2012-07" db="EMBL/GenBank/DDBJ databases">
        <title>Genome of the Chinese tree shrew, a rising model animal genetically related to primates.</title>
        <authorList>
            <person name="Zhang G."/>
            <person name="Fan Y."/>
            <person name="Yao Y."/>
            <person name="Huang Z."/>
        </authorList>
    </citation>
    <scope>NUCLEOTIDE SEQUENCE [LARGE SCALE GENOMIC DNA]</scope>
</reference>
<dbReference type="InParanoid" id="L9KR07"/>
<dbReference type="PANTHER" id="PTHR24103">
    <property type="entry name" value="E3 UBIQUITIN-PROTEIN LIGASE TRIM"/>
    <property type="match status" value="1"/>
</dbReference>
<dbReference type="AlphaFoldDB" id="L9KR07"/>
<evidence type="ECO:0000313" key="6">
    <source>
        <dbReference type="Proteomes" id="UP000011518"/>
    </source>
</evidence>
<keyword evidence="1 3" id="KW-0863">Zinc-finger</keyword>
<keyword evidence="2" id="KW-0862">Zinc</keyword>
<keyword evidence="6" id="KW-1185">Reference proteome</keyword>
<evidence type="ECO:0000259" key="4">
    <source>
        <dbReference type="PROSITE" id="PS50119"/>
    </source>
</evidence>
<organism evidence="5 6">
    <name type="scientific">Tupaia chinensis</name>
    <name type="common">Chinese tree shrew</name>
    <name type="synonym">Tupaia belangeri chinensis</name>
    <dbReference type="NCBI Taxonomy" id="246437"/>
    <lineage>
        <taxon>Eukaryota</taxon>
        <taxon>Metazoa</taxon>
        <taxon>Chordata</taxon>
        <taxon>Craniata</taxon>
        <taxon>Vertebrata</taxon>
        <taxon>Euteleostomi</taxon>
        <taxon>Mammalia</taxon>
        <taxon>Eutheria</taxon>
        <taxon>Euarchontoglires</taxon>
        <taxon>Scandentia</taxon>
        <taxon>Tupaiidae</taxon>
        <taxon>Tupaia</taxon>
    </lineage>
</organism>
<dbReference type="InterPro" id="IPR050143">
    <property type="entry name" value="TRIM/RBCC"/>
</dbReference>
<dbReference type="PROSITE" id="PS50119">
    <property type="entry name" value="ZF_BBOX"/>
    <property type="match status" value="1"/>
</dbReference>
<proteinExistence type="predicted"/>
<evidence type="ECO:0000313" key="5">
    <source>
        <dbReference type="EMBL" id="ELW65211.1"/>
    </source>
</evidence>